<dbReference type="EMBL" id="CP049616">
    <property type="protein sequence ID" value="QII44522.1"/>
    <property type="molecule type" value="Genomic_DNA"/>
</dbReference>
<accession>A0A6G7J238</accession>
<dbReference type="AlphaFoldDB" id="A0A6G7J238"/>
<dbReference type="InterPro" id="IPR025285">
    <property type="entry name" value="DUF4145"/>
</dbReference>
<dbReference type="KEGG" id="mut:GVT53_07480"/>
<reference evidence="2 3" key="1">
    <citation type="submission" date="2020-02" db="EMBL/GenBank/DDBJ databases">
        <title>Complete genome of Muricauda sp. 501str8.</title>
        <authorList>
            <person name="Dong B."/>
            <person name="Zhu S."/>
            <person name="Yang J."/>
            <person name="Chen J."/>
        </authorList>
    </citation>
    <scope>NUCLEOTIDE SEQUENCE [LARGE SCALE GENOMIC DNA]</scope>
    <source>
        <strain evidence="2 3">501str8</strain>
    </source>
</reference>
<keyword evidence="3" id="KW-1185">Reference proteome</keyword>
<evidence type="ECO:0000313" key="2">
    <source>
        <dbReference type="EMBL" id="QII44522.1"/>
    </source>
</evidence>
<gene>
    <name evidence="2" type="ORF">GVT53_07480</name>
</gene>
<proteinExistence type="predicted"/>
<feature type="domain" description="DUF4145" evidence="1">
    <location>
        <begin position="106"/>
        <end position="193"/>
    </location>
</feature>
<dbReference type="RefSeq" id="WP_166248058.1">
    <property type="nucleotide sequence ID" value="NZ_CP049616.1"/>
</dbReference>
<name>A0A6G7J238_9FLAO</name>
<dbReference type="Proteomes" id="UP000502928">
    <property type="component" value="Chromosome"/>
</dbReference>
<sequence length="236" mass="27448">MAFNWTCPYCASKTTINRDNHREGYEIMQIENPSGHKRLDFQWIVCPNEDCKKITLTAKLYNTEHDHISHIWLKLSLVNQWNLLPNSFAKSYPEYIPKPLTDDYEEACAILELSPKASATLSRRCLQGIIRDFWGISKNRLIDEINALEEKIDPLTWKSIDAVRKVGNIGAHMEKDINLIIEVDPKEAKLLIGLIEMLFEEWYIHRHERELKLNAITAMADEKDNQKKGNNRDQAT</sequence>
<protein>
    <submittedName>
        <fullName evidence="2">DUF4145 domain-containing protein</fullName>
    </submittedName>
</protein>
<dbReference type="Pfam" id="PF13643">
    <property type="entry name" value="DUF4145"/>
    <property type="match status" value="1"/>
</dbReference>
<evidence type="ECO:0000313" key="3">
    <source>
        <dbReference type="Proteomes" id="UP000502928"/>
    </source>
</evidence>
<organism evidence="2 3">
    <name type="scientific">Flagellimonas oceani</name>
    <dbReference type="NCBI Taxonomy" id="2698672"/>
    <lineage>
        <taxon>Bacteria</taxon>
        <taxon>Pseudomonadati</taxon>
        <taxon>Bacteroidota</taxon>
        <taxon>Flavobacteriia</taxon>
        <taxon>Flavobacteriales</taxon>
        <taxon>Flavobacteriaceae</taxon>
        <taxon>Flagellimonas</taxon>
    </lineage>
</organism>
<evidence type="ECO:0000259" key="1">
    <source>
        <dbReference type="Pfam" id="PF13643"/>
    </source>
</evidence>